<gene>
    <name evidence="1" type="ORF">SRAS04492_LOCUS726</name>
</gene>
<accession>A0A7S3CI24</accession>
<name>A0A7S3CI24_9SPIT</name>
<reference evidence="1" key="1">
    <citation type="submission" date="2021-01" db="EMBL/GenBank/DDBJ databases">
        <authorList>
            <person name="Corre E."/>
            <person name="Pelletier E."/>
            <person name="Niang G."/>
            <person name="Scheremetjew M."/>
            <person name="Finn R."/>
            <person name="Kale V."/>
            <person name="Holt S."/>
            <person name="Cochrane G."/>
            <person name="Meng A."/>
            <person name="Brown T."/>
            <person name="Cohen L."/>
        </authorList>
    </citation>
    <scope>NUCLEOTIDE SEQUENCE</scope>
    <source>
        <strain evidence="1">Ras09</strain>
    </source>
</reference>
<evidence type="ECO:0000313" key="1">
    <source>
        <dbReference type="EMBL" id="CAE0228942.1"/>
    </source>
</evidence>
<sequence length="100" mass="11077">MREGLVLLVHDLPLFLEGSDQLLLLVVVHEELLAVHVGLLLDLHLAHELVLVLDLSLNFLQIFGHLSVVPLLEVVFIFILGELGSGQDVLHGVRHDEVLV</sequence>
<organism evidence="1">
    <name type="scientific">Strombidium rassoulzadegani</name>
    <dbReference type="NCBI Taxonomy" id="1082188"/>
    <lineage>
        <taxon>Eukaryota</taxon>
        <taxon>Sar</taxon>
        <taxon>Alveolata</taxon>
        <taxon>Ciliophora</taxon>
        <taxon>Intramacronucleata</taxon>
        <taxon>Spirotrichea</taxon>
        <taxon>Oligotrichia</taxon>
        <taxon>Strombidiidae</taxon>
        <taxon>Strombidium</taxon>
    </lineage>
</organism>
<protein>
    <submittedName>
        <fullName evidence="1">Uncharacterized protein</fullName>
    </submittedName>
</protein>
<dbReference type="EMBL" id="HBIA01001365">
    <property type="protein sequence ID" value="CAE0228942.1"/>
    <property type="molecule type" value="Transcribed_RNA"/>
</dbReference>
<proteinExistence type="predicted"/>
<dbReference type="AlphaFoldDB" id="A0A7S3CI24"/>